<sequence>MRRMPAGENLAVNECSNGANDSSSQRCGSRETSQLLTNLERGGYRLAYNDVPAAHERATKYLGNRLIYRPVDFLNRHRKEIHPIQSGGQTTCLAKRK</sequence>
<comment type="caution">
    <text evidence="2">The sequence shown here is derived from an EMBL/GenBank/DDBJ whole genome shotgun (WGS) entry which is preliminary data.</text>
</comment>
<dbReference type="EMBL" id="JACHEB010000017">
    <property type="protein sequence ID" value="MBB5331646.1"/>
    <property type="molecule type" value="Genomic_DNA"/>
</dbReference>
<feature type="region of interest" description="Disordered" evidence="1">
    <location>
        <begin position="1"/>
        <end position="30"/>
    </location>
</feature>
<gene>
    <name evidence="2" type="ORF">HDF14_005295</name>
</gene>
<evidence type="ECO:0000256" key="1">
    <source>
        <dbReference type="SAM" id="MobiDB-lite"/>
    </source>
</evidence>
<evidence type="ECO:0000313" key="3">
    <source>
        <dbReference type="Proteomes" id="UP000535182"/>
    </source>
</evidence>
<organism evidence="2 3">
    <name type="scientific">Tunturiibacter gelidiferens</name>
    <dbReference type="NCBI Taxonomy" id="3069689"/>
    <lineage>
        <taxon>Bacteria</taxon>
        <taxon>Pseudomonadati</taxon>
        <taxon>Acidobacteriota</taxon>
        <taxon>Terriglobia</taxon>
        <taxon>Terriglobales</taxon>
        <taxon>Acidobacteriaceae</taxon>
        <taxon>Tunturiibacter</taxon>
    </lineage>
</organism>
<proteinExistence type="predicted"/>
<reference evidence="2 3" key="1">
    <citation type="submission" date="2020-08" db="EMBL/GenBank/DDBJ databases">
        <title>Genomic Encyclopedia of Type Strains, Phase IV (KMG-V): Genome sequencing to study the core and pangenomes of soil and plant-associated prokaryotes.</title>
        <authorList>
            <person name="Whitman W."/>
        </authorList>
    </citation>
    <scope>NUCLEOTIDE SEQUENCE [LARGE SCALE GENOMIC DNA]</scope>
    <source>
        <strain evidence="2 3">X5P2</strain>
    </source>
</reference>
<evidence type="ECO:0000313" key="2">
    <source>
        <dbReference type="EMBL" id="MBB5331646.1"/>
    </source>
</evidence>
<feature type="compositionally biased region" description="Polar residues" evidence="1">
    <location>
        <begin position="14"/>
        <end position="30"/>
    </location>
</feature>
<dbReference type="AlphaFoldDB" id="A0A9X0QJP4"/>
<keyword evidence="3" id="KW-1185">Reference proteome</keyword>
<accession>A0A9X0QJP4</accession>
<protein>
    <submittedName>
        <fullName evidence="2">Uncharacterized protein</fullName>
    </submittedName>
</protein>
<name>A0A9X0QJP4_9BACT</name>
<dbReference type="Proteomes" id="UP000535182">
    <property type="component" value="Unassembled WGS sequence"/>
</dbReference>